<organism evidence="11 12">
    <name type="scientific">Thioclava kandeliae</name>
    <dbReference type="NCBI Taxonomy" id="3070818"/>
    <lineage>
        <taxon>Bacteria</taxon>
        <taxon>Pseudomonadati</taxon>
        <taxon>Pseudomonadota</taxon>
        <taxon>Alphaproteobacteria</taxon>
        <taxon>Rhodobacterales</taxon>
        <taxon>Paracoccaceae</taxon>
        <taxon>Thioclava</taxon>
    </lineage>
</organism>
<evidence type="ECO:0000256" key="3">
    <source>
        <dbReference type="ARBA" id="ARBA00022475"/>
    </source>
</evidence>
<gene>
    <name evidence="11" type="ORF">VSX56_17105</name>
</gene>
<proteinExistence type="inferred from homology"/>
<accession>A0ABV1SKQ6</accession>
<evidence type="ECO:0000313" key="12">
    <source>
        <dbReference type="Proteomes" id="UP001438953"/>
    </source>
</evidence>
<comment type="caution">
    <text evidence="9">Lacks conserved residue(s) required for the propagation of feature annotation.</text>
</comment>
<dbReference type="PANTHER" id="PTHR35011:SF4">
    <property type="entry name" value="SLL1102 PROTEIN"/>
    <property type="match status" value="1"/>
</dbReference>
<keyword evidence="7 9" id="KW-0472">Membrane</keyword>
<keyword evidence="12" id="KW-1185">Reference proteome</keyword>
<name>A0ABV1SKQ6_9RHOB</name>
<comment type="function">
    <text evidence="9">Part of the tripartite ATP-independent periplasmic (TRAP) transport system.</text>
</comment>
<keyword evidence="5 9" id="KW-0812">Transmembrane</keyword>
<evidence type="ECO:0000256" key="6">
    <source>
        <dbReference type="ARBA" id="ARBA00022989"/>
    </source>
</evidence>
<keyword evidence="2 9" id="KW-0813">Transport</keyword>
<dbReference type="EMBL" id="JAYWLC010000019">
    <property type="protein sequence ID" value="MER5173486.1"/>
    <property type="molecule type" value="Genomic_DNA"/>
</dbReference>
<evidence type="ECO:0000256" key="8">
    <source>
        <dbReference type="ARBA" id="ARBA00038436"/>
    </source>
</evidence>
<dbReference type="PANTHER" id="PTHR35011">
    <property type="entry name" value="2,3-DIKETO-L-GULONATE TRAP TRANSPORTER SMALL PERMEASE PROTEIN YIAM"/>
    <property type="match status" value="1"/>
</dbReference>
<keyword evidence="4 9" id="KW-0997">Cell inner membrane</keyword>
<comment type="similarity">
    <text evidence="8 9">Belongs to the TRAP transporter small permease family.</text>
</comment>
<feature type="transmembrane region" description="Helical" evidence="9">
    <location>
        <begin position="12"/>
        <end position="35"/>
    </location>
</feature>
<sequence length="167" mass="18864">MIQFIDRFCATIGKIGAFFLPLLIVTILVNVTLRYVFSIGMIELEELQWHLNAVAVLLTLAWAYQCEDHVRVDMFHARMSPRRQALVEVLGLIFLFFPFIGLVAWNAWTIFSYSWALKEGSPMPSGLPARYIIKGIMGFGLSLLLLQGIGLFLKAATRLFGPNRRAA</sequence>
<comment type="subunit">
    <text evidence="9">The complex comprises the extracytoplasmic solute receptor protein and the two transmembrane proteins.</text>
</comment>
<reference evidence="11 12" key="1">
    <citation type="submission" date="2024-06" db="EMBL/GenBank/DDBJ databases">
        <title>Thioclava kandeliae sp. nov. from a rhizosphere soil sample of Kandelia candel in a mangrove.</title>
        <authorList>
            <person name="Mu T."/>
        </authorList>
    </citation>
    <scope>NUCLEOTIDE SEQUENCE [LARGE SCALE GENOMIC DNA]</scope>
    <source>
        <strain evidence="11 12">CPCC 100088</strain>
    </source>
</reference>
<dbReference type="RefSeq" id="WP_350938851.1">
    <property type="nucleotide sequence ID" value="NZ_JAYWLC010000019.1"/>
</dbReference>
<evidence type="ECO:0000256" key="4">
    <source>
        <dbReference type="ARBA" id="ARBA00022519"/>
    </source>
</evidence>
<protein>
    <recommendedName>
        <fullName evidence="9">TRAP transporter small permease protein</fullName>
    </recommendedName>
</protein>
<evidence type="ECO:0000256" key="2">
    <source>
        <dbReference type="ARBA" id="ARBA00022448"/>
    </source>
</evidence>
<evidence type="ECO:0000256" key="1">
    <source>
        <dbReference type="ARBA" id="ARBA00004429"/>
    </source>
</evidence>
<comment type="subcellular location">
    <subcellularLocation>
        <location evidence="1 9">Cell inner membrane</location>
        <topology evidence="1 9">Multi-pass membrane protein</topology>
    </subcellularLocation>
</comment>
<dbReference type="Pfam" id="PF04290">
    <property type="entry name" value="DctQ"/>
    <property type="match status" value="1"/>
</dbReference>
<feature type="transmembrane region" description="Helical" evidence="9">
    <location>
        <begin position="85"/>
        <end position="111"/>
    </location>
</feature>
<evidence type="ECO:0000256" key="7">
    <source>
        <dbReference type="ARBA" id="ARBA00023136"/>
    </source>
</evidence>
<feature type="transmembrane region" description="Helical" evidence="9">
    <location>
        <begin position="131"/>
        <end position="153"/>
    </location>
</feature>
<dbReference type="Proteomes" id="UP001438953">
    <property type="component" value="Unassembled WGS sequence"/>
</dbReference>
<keyword evidence="6 9" id="KW-1133">Transmembrane helix</keyword>
<dbReference type="InterPro" id="IPR055348">
    <property type="entry name" value="DctQ"/>
</dbReference>
<dbReference type="InterPro" id="IPR007387">
    <property type="entry name" value="TRAP_DctQ"/>
</dbReference>
<evidence type="ECO:0000256" key="5">
    <source>
        <dbReference type="ARBA" id="ARBA00022692"/>
    </source>
</evidence>
<evidence type="ECO:0000259" key="10">
    <source>
        <dbReference type="Pfam" id="PF04290"/>
    </source>
</evidence>
<evidence type="ECO:0000256" key="9">
    <source>
        <dbReference type="RuleBase" id="RU369079"/>
    </source>
</evidence>
<comment type="caution">
    <text evidence="11">The sequence shown here is derived from an EMBL/GenBank/DDBJ whole genome shotgun (WGS) entry which is preliminary data.</text>
</comment>
<keyword evidence="3" id="KW-1003">Cell membrane</keyword>
<feature type="domain" description="Tripartite ATP-independent periplasmic transporters DctQ component" evidence="10">
    <location>
        <begin position="23"/>
        <end position="156"/>
    </location>
</feature>
<evidence type="ECO:0000313" key="11">
    <source>
        <dbReference type="EMBL" id="MER5173486.1"/>
    </source>
</evidence>